<dbReference type="InterPro" id="IPR001810">
    <property type="entry name" value="F-box_dom"/>
</dbReference>
<feature type="domain" description="F-box" evidence="1">
    <location>
        <begin position="45"/>
        <end position="68"/>
    </location>
</feature>
<dbReference type="Pfam" id="PF00646">
    <property type="entry name" value="F-box"/>
    <property type="match status" value="1"/>
</dbReference>
<reference evidence="2" key="1">
    <citation type="submission" date="2021-01" db="EMBL/GenBank/DDBJ databases">
        <authorList>
            <person name="Corre E."/>
            <person name="Pelletier E."/>
            <person name="Niang G."/>
            <person name="Scheremetjew M."/>
            <person name="Finn R."/>
            <person name="Kale V."/>
            <person name="Holt S."/>
            <person name="Cochrane G."/>
            <person name="Meng A."/>
            <person name="Brown T."/>
            <person name="Cohen L."/>
        </authorList>
    </citation>
    <scope>NUCLEOTIDE SEQUENCE</scope>
    <source>
        <strain evidence="2">CCMP127</strain>
    </source>
</reference>
<evidence type="ECO:0000313" key="2">
    <source>
        <dbReference type="EMBL" id="CAE0406893.1"/>
    </source>
</evidence>
<dbReference type="InterPro" id="IPR036047">
    <property type="entry name" value="F-box-like_dom_sf"/>
</dbReference>
<gene>
    <name evidence="2" type="ORF">ACOF00016_LOCUS4720</name>
</gene>
<protein>
    <recommendedName>
        <fullName evidence="1">F-box domain-containing protein</fullName>
    </recommendedName>
</protein>
<dbReference type="AlphaFoldDB" id="A0A7S3L041"/>
<dbReference type="SUPFAM" id="SSF81383">
    <property type="entry name" value="F-box domain"/>
    <property type="match status" value="1"/>
</dbReference>
<accession>A0A7S3L041</accession>
<sequence>MSYCPNPKKHRTSETLSALEAAAVSDVEAASLAPISMTTLQQPAILNRVLLWLTPKELAVCSKVCKPWTQDIQLRTWKQVAKNVNATSMAALELGLARENKVIPSKSITVGLSKITEIERDQMESIPDVDWPEPTLRPEDLFILVELEGGDVKAAWSKSLKEALHDHDFIRPKDLDCPFERCLGSNSSSNFLTAVRLSFERLCFKRSRVAQFFGVSLPIDS</sequence>
<proteinExistence type="predicted"/>
<name>A0A7S3L041_9STRA</name>
<organism evidence="2">
    <name type="scientific">Amphora coffeiformis</name>
    <dbReference type="NCBI Taxonomy" id="265554"/>
    <lineage>
        <taxon>Eukaryota</taxon>
        <taxon>Sar</taxon>
        <taxon>Stramenopiles</taxon>
        <taxon>Ochrophyta</taxon>
        <taxon>Bacillariophyta</taxon>
        <taxon>Bacillariophyceae</taxon>
        <taxon>Bacillariophycidae</taxon>
        <taxon>Thalassiophysales</taxon>
        <taxon>Catenulaceae</taxon>
        <taxon>Amphora</taxon>
    </lineage>
</organism>
<evidence type="ECO:0000259" key="1">
    <source>
        <dbReference type="Pfam" id="PF00646"/>
    </source>
</evidence>
<dbReference type="EMBL" id="HBIM01005543">
    <property type="protein sequence ID" value="CAE0406893.1"/>
    <property type="molecule type" value="Transcribed_RNA"/>
</dbReference>